<dbReference type="PROSITE" id="PS50011">
    <property type="entry name" value="PROTEIN_KINASE_DOM"/>
    <property type="match status" value="1"/>
</dbReference>
<dbReference type="Proteomes" id="UP000807353">
    <property type="component" value="Unassembled WGS sequence"/>
</dbReference>
<protein>
    <submittedName>
        <fullName evidence="2">Kinase-like domain-containing protein</fullName>
    </submittedName>
</protein>
<dbReference type="SUPFAM" id="SSF56112">
    <property type="entry name" value="Protein kinase-like (PK-like)"/>
    <property type="match status" value="1"/>
</dbReference>
<sequence length="348" mass="38396">MRVTTTQIVRALEGGSQSAAFTRPVSTPGITSQGEEMEPGVPKVLSGLLNLNEIKENCTHYAEMWPSLPPHLLIDCVENISTFPIARTTSSDILKGYIKRTGVVMKTFRSSATPTRTLLKKFYYEALLLSKIQHPNINPFIGLYITQSQKIFMISKFMNHGTLPQYLASFPEADRLKLLSGVANAVMYLHNLSAPVLHGDIRGANVLVNDDGLPYLIDLGYSLIMDISNSSFFPLDNILGGSPRWTSGEKLRSGEFPLTLKADIYSFACLCVEVFSGEVPFKHLNEGAVIVEVLIRHKHPPRPEGPGTLQLSDALWDMIESCFARDPTARPSMNCVHNFIESASTNGP</sequence>
<dbReference type="Gene3D" id="1.10.510.10">
    <property type="entry name" value="Transferase(Phosphotransferase) domain 1"/>
    <property type="match status" value="1"/>
</dbReference>
<organism evidence="2 3">
    <name type="scientific">Collybia nuda</name>
    <dbReference type="NCBI Taxonomy" id="64659"/>
    <lineage>
        <taxon>Eukaryota</taxon>
        <taxon>Fungi</taxon>
        <taxon>Dikarya</taxon>
        <taxon>Basidiomycota</taxon>
        <taxon>Agaricomycotina</taxon>
        <taxon>Agaricomycetes</taxon>
        <taxon>Agaricomycetidae</taxon>
        <taxon>Agaricales</taxon>
        <taxon>Tricholomatineae</taxon>
        <taxon>Clitocybaceae</taxon>
        <taxon>Collybia</taxon>
    </lineage>
</organism>
<gene>
    <name evidence="2" type="ORF">BDZ94DRAFT_1219218</name>
</gene>
<dbReference type="PANTHER" id="PTHR44329">
    <property type="entry name" value="SERINE/THREONINE-PROTEIN KINASE TNNI3K-RELATED"/>
    <property type="match status" value="1"/>
</dbReference>
<accession>A0A9P6CED0</accession>
<keyword evidence="2" id="KW-0418">Kinase</keyword>
<dbReference type="InterPro" id="IPR001245">
    <property type="entry name" value="Ser-Thr/Tyr_kinase_cat_dom"/>
</dbReference>
<dbReference type="GO" id="GO:0005524">
    <property type="term" value="F:ATP binding"/>
    <property type="evidence" value="ECO:0007669"/>
    <property type="project" value="InterPro"/>
</dbReference>
<feature type="domain" description="Protein kinase" evidence="1">
    <location>
        <begin position="79"/>
        <end position="340"/>
    </location>
</feature>
<keyword evidence="2" id="KW-0808">Transferase</keyword>
<dbReference type="Pfam" id="PF07714">
    <property type="entry name" value="PK_Tyr_Ser-Thr"/>
    <property type="match status" value="1"/>
</dbReference>
<dbReference type="EMBL" id="MU150268">
    <property type="protein sequence ID" value="KAF9462846.1"/>
    <property type="molecule type" value="Genomic_DNA"/>
</dbReference>
<keyword evidence="3" id="KW-1185">Reference proteome</keyword>
<evidence type="ECO:0000259" key="1">
    <source>
        <dbReference type="PROSITE" id="PS50011"/>
    </source>
</evidence>
<reference evidence="2" key="1">
    <citation type="submission" date="2020-11" db="EMBL/GenBank/DDBJ databases">
        <authorList>
            <consortium name="DOE Joint Genome Institute"/>
            <person name="Ahrendt S."/>
            <person name="Riley R."/>
            <person name="Andreopoulos W."/>
            <person name="Labutti K."/>
            <person name="Pangilinan J."/>
            <person name="Ruiz-Duenas F.J."/>
            <person name="Barrasa J.M."/>
            <person name="Sanchez-Garcia M."/>
            <person name="Camarero S."/>
            <person name="Miyauchi S."/>
            <person name="Serrano A."/>
            <person name="Linde D."/>
            <person name="Babiker R."/>
            <person name="Drula E."/>
            <person name="Ayuso-Fernandez I."/>
            <person name="Pacheco R."/>
            <person name="Padilla G."/>
            <person name="Ferreira P."/>
            <person name="Barriuso J."/>
            <person name="Kellner H."/>
            <person name="Castanera R."/>
            <person name="Alfaro M."/>
            <person name="Ramirez L."/>
            <person name="Pisabarro A.G."/>
            <person name="Kuo A."/>
            <person name="Tritt A."/>
            <person name="Lipzen A."/>
            <person name="He G."/>
            <person name="Yan M."/>
            <person name="Ng V."/>
            <person name="Cullen D."/>
            <person name="Martin F."/>
            <person name="Rosso M.-N."/>
            <person name="Henrissat B."/>
            <person name="Hibbett D."/>
            <person name="Martinez A.T."/>
            <person name="Grigoriev I.V."/>
        </authorList>
    </citation>
    <scope>NUCLEOTIDE SEQUENCE</scope>
    <source>
        <strain evidence="2">CBS 247.69</strain>
    </source>
</reference>
<dbReference type="InterPro" id="IPR000719">
    <property type="entry name" value="Prot_kinase_dom"/>
</dbReference>
<dbReference type="GO" id="GO:0004674">
    <property type="term" value="F:protein serine/threonine kinase activity"/>
    <property type="evidence" value="ECO:0007669"/>
    <property type="project" value="TreeGrafter"/>
</dbReference>
<dbReference type="PROSITE" id="PS00109">
    <property type="entry name" value="PROTEIN_KINASE_TYR"/>
    <property type="match status" value="1"/>
</dbReference>
<comment type="caution">
    <text evidence="2">The sequence shown here is derived from an EMBL/GenBank/DDBJ whole genome shotgun (WGS) entry which is preliminary data.</text>
</comment>
<evidence type="ECO:0000313" key="2">
    <source>
        <dbReference type="EMBL" id="KAF9462846.1"/>
    </source>
</evidence>
<dbReference type="InterPro" id="IPR011009">
    <property type="entry name" value="Kinase-like_dom_sf"/>
</dbReference>
<dbReference type="InterPro" id="IPR051681">
    <property type="entry name" value="Ser/Thr_Kinases-Pseudokinases"/>
</dbReference>
<dbReference type="InterPro" id="IPR008266">
    <property type="entry name" value="Tyr_kinase_AS"/>
</dbReference>
<dbReference type="OrthoDB" id="346907at2759"/>
<dbReference type="AlphaFoldDB" id="A0A9P6CED0"/>
<proteinExistence type="predicted"/>
<evidence type="ECO:0000313" key="3">
    <source>
        <dbReference type="Proteomes" id="UP000807353"/>
    </source>
</evidence>
<name>A0A9P6CED0_9AGAR</name>